<proteinExistence type="inferred from homology"/>
<dbReference type="PANTHER" id="PTHR47053">
    <property type="entry name" value="MUREIN DD-ENDOPEPTIDASE MEPH-RELATED"/>
    <property type="match status" value="1"/>
</dbReference>
<dbReference type="Pfam" id="PF18348">
    <property type="entry name" value="SH3_16"/>
    <property type="match status" value="1"/>
</dbReference>
<accession>A0ABV2SV61</accession>
<evidence type="ECO:0000256" key="4">
    <source>
        <dbReference type="ARBA" id="ARBA00022807"/>
    </source>
</evidence>
<dbReference type="Gene3D" id="2.30.30.40">
    <property type="entry name" value="SH3 Domains"/>
    <property type="match status" value="1"/>
</dbReference>
<evidence type="ECO:0000313" key="6">
    <source>
        <dbReference type="EMBL" id="MET6991059.1"/>
    </source>
</evidence>
<dbReference type="InterPro" id="IPR041382">
    <property type="entry name" value="SH3_16"/>
</dbReference>
<evidence type="ECO:0000256" key="1">
    <source>
        <dbReference type="ARBA" id="ARBA00007074"/>
    </source>
</evidence>
<dbReference type="InterPro" id="IPR000064">
    <property type="entry name" value="NLP_P60_dom"/>
</dbReference>
<gene>
    <name evidence="6" type="ORF">ABXZ36_10420</name>
</gene>
<feature type="domain" description="NlpC/P60" evidence="5">
    <location>
        <begin position="122"/>
        <end position="246"/>
    </location>
</feature>
<organism evidence="6 7">
    <name type="scientific">Sediminicola arcticus</name>
    <dbReference type="NCBI Taxonomy" id="1574308"/>
    <lineage>
        <taxon>Bacteria</taxon>
        <taxon>Pseudomonadati</taxon>
        <taxon>Bacteroidota</taxon>
        <taxon>Flavobacteriia</taxon>
        <taxon>Flavobacteriales</taxon>
        <taxon>Flavobacteriaceae</taxon>
        <taxon>Sediminicola</taxon>
    </lineage>
</organism>
<dbReference type="InterPro" id="IPR038765">
    <property type="entry name" value="Papain-like_cys_pep_sf"/>
</dbReference>
<evidence type="ECO:0000256" key="3">
    <source>
        <dbReference type="ARBA" id="ARBA00022801"/>
    </source>
</evidence>
<comment type="caution">
    <text evidence="6">The sequence shown here is derived from an EMBL/GenBank/DDBJ whole genome shotgun (WGS) entry which is preliminary data.</text>
</comment>
<comment type="similarity">
    <text evidence="1">Belongs to the peptidase C40 family.</text>
</comment>
<keyword evidence="2" id="KW-0645">Protease</keyword>
<evidence type="ECO:0000313" key="7">
    <source>
        <dbReference type="Proteomes" id="UP001549799"/>
    </source>
</evidence>
<dbReference type="SUPFAM" id="SSF54001">
    <property type="entry name" value="Cysteine proteinases"/>
    <property type="match status" value="1"/>
</dbReference>
<protein>
    <submittedName>
        <fullName evidence="6">C40 family peptidase</fullName>
    </submittedName>
</protein>
<keyword evidence="7" id="KW-1185">Reference proteome</keyword>
<dbReference type="PROSITE" id="PS51935">
    <property type="entry name" value="NLPC_P60"/>
    <property type="match status" value="1"/>
</dbReference>
<dbReference type="Proteomes" id="UP001549799">
    <property type="component" value="Unassembled WGS sequence"/>
</dbReference>
<evidence type="ECO:0000256" key="2">
    <source>
        <dbReference type="ARBA" id="ARBA00022670"/>
    </source>
</evidence>
<keyword evidence="3" id="KW-0378">Hydrolase</keyword>
<dbReference type="EMBL" id="JBEXAE010000004">
    <property type="protein sequence ID" value="MET6991059.1"/>
    <property type="molecule type" value="Genomic_DNA"/>
</dbReference>
<dbReference type="RefSeq" id="WP_354615457.1">
    <property type="nucleotide sequence ID" value="NZ_JBEXAE010000004.1"/>
</dbReference>
<sequence length="250" mass="28315">MQYGICHLSIVPVRAIADDVSEMITQLLYGDHFKVLEHRKYWSKIRIAFDTTEGWVSNNQFLFVSEERYQQAQTSPNIKNTSDLVSFVSTETEVLIPIVIGSTIQNIDLISHYFEGNFISGISEKSTLLETALLYLNTPYLWGGKTPFGIDASGLTQMVYKINGYQLLRTASQQASQGEPLSFIEESEAGDLAFFDNNDGIINHVGIIMQNNYVIHAQGKVRIDRIDHTGIFNTETRSYTHQLRVIKKII</sequence>
<dbReference type="Gene3D" id="3.90.1720.10">
    <property type="entry name" value="endopeptidase domain like (from Nostoc punctiforme)"/>
    <property type="match status" value="1"/>
</dbReference>
<dbReference type="PANTHER" id="PTHR47053:SF1">
    <property type="entry name" value="MUREIN DD-ENDOPEPTIDASE MEPH-RELATED"/>
    <property type="match status" value="1"/>
</dbReference>
<evidence type="ECO:0000259" key="5">
    <source>
        <dbReference type="PROSITE" id="PS51935"/>
    </source>
</evidence>
<dbReference type="InterPro" id="IPR051202">
    <property type="entry name" value="Peptidase_C40"/>
</dbReference>
<dbReference type="Pfam" id="PF00877">
    <property type="entry name" value="NLPC_P60"/>
    <property type="match status" value="1"/>
</dbReference>
<keyword evidence="4" id="KW-0788">Thiol protease</keyword>
<reference evidence="6 7" key="1">
    <citation type="submission" date="2024-07" db="EMBL/GenBank/DDBJ databases">
        <title>The genome sequence of type strain Sediminicola arcticus GDMCC 1.2805.</title>
        <authorList>
            <person name="Liu Y."/>
        </authorList>
    </citation>
    <scope>NUCLEOTIDE SEQUENCE [LARGE SCALE GENOMIC DNA]</scope>
    <source>
        <strain evidence="6 7">GDMCC 1.2805</strain>
    </source>
</reference>
<name>A0ABV2SV61_9FLAO</name>